<evidence type="ECO:0000256" key="8">
    <source>
        <dbReference type="ARBA" id="ARBA00022692"/>
    </source>
</evidence>
<evidence type="ECO:0000256" key="11">
    <source>
        <dbReference type="ARBA" id="ARBA00034524"/>
    </source>
</evidence>
<evidence type="ECO:0000256" key="7">
    <source>
        <dbReference type="ARBA" id="ARBA00022688"/>
    </source>
</evidence>
<comment type="cofactor">
    <cofactor evidence="1">
        <name>Mg(2+)</name>
        <dbReference type="ChEBI" id="CHEBI:18420"/>
    </cofactor>
</comment>
<dbReference type="Gene3D" id="1.10.357.140">
    <property type="entry name" value="UbiA prenyltransferase"/>
    <property type="match status" value="1"/>
</dbReference>
<accession>A0A1H4S6I0</accession>
<keyword evidence="10 12" id="KW-0472">Membrane</keyword>
<keyword evidence="8 12" id="KW-0812">Transmembrane</keyword>
<dbReference type="InterPro" id="IPR044878">
    <property type="entry name" value="UbiA_sf"/>
</dbReference>
<dbReference type="Pfam" id="PF01040">
    <property type="entry name" value="UbiA"/>
    <property type="match status" value="1"/>
</dbReference>
<dbReference type="RefSeq" id="WP_074655143.1">
    <property type="nucleotide sequence ID" value="NZ_FNSD01000001.1"/>
</dbReference>
<comment type="subcellular location">
    <subcellularLocation>
        <location evidence="2">Membrane</location>
        <topology evidence="2">Multi-pass membrane protein</topology>
    </subcellularLocation>
</comment>
<feature type="transmembrane region" description="Helical" evidence="12">
    <location>
        <begin position="48"/>
        <end position="69"/>
    </location>
</feature>
<organism evidence="13 14">
    <name type="scientific">Terriglobus roseus</name>
    <dbReference type="NCBI Taxonomy" id="392734"/>
    <lineage>
        <taxon>Bacteria</taxon>
        <taxon>Pseudomonadati</taxon>
        <taxon>Acidobacteriota</taxon>
        <taxon>Terriglobia</taxon>
        <taxon>Terriglobales</taxon>
        <taxon>Acidobacteriaceae</taxon>
        <taxon>Terriglobus</taxon>
    </lineage>
</organism>
<dbReference type="CDD" id="cd13959">
    <property type="entry name" value="PT_UbiA_COQ2"/>
    <property type="match status" value="1"/>
</dbReference>
<keyword evidence="7" id="KW-0831">Ubiquinone biosynthesis</keyword>
<reference evidence="13 14" key="1">
    <citation type="submission" date="2016-10" db="EMBL/GenBank/DDBJ databases">
        <authorList>
            <person name="de Groot N.N."/>
        </authorList>
    </citation>
    <scope>NUCLEOTIDE SEQUENCE [LARGE SCALE GENOMIC DNA]</scope>
    <source>
        <strain evidence="13 14">AB35.6</strain>
    </source>
</reference>
<dbReference type="PANTHER" id="PTHR11048:SF28">
    <property type="entry name" value="4-HYDROXYBENZOATE POLYPRENYLTRANSFERASE, MITOCHONDRIAL"/>
    <property type="match status" value="1"/>
</dbReference>
<dbReference type="AlphaFoldDB" id="A0A1H4S6I0"/>
<dbReference type="FunFam" id="1.20.120.1780:FF:000001">
    <property type="entry name" value="4-hydroxybenzoate octaprenyltransferase"/>
    <property type="match status" value="1"/>
</dbReference>
<name>A0A1H4S6I0_9BACT</name>
<dbReference type="EC" id="2.5.1.39" evidence="11"/>
<evidence type="ECO:0000256" key="2">
    <source>
        <dbReference type="ARBA" id="ARBA00004141"/>
    </source>
</evidence>
<evidence type="ECO:0000256" key="12">
    <source>
        <dbReference type="SAM" id="Phobius"/>
    </source>
</evidence>
<dbReference type="Gene3D" id="1.20.120.1780">
    <property type="entry name" value="UbiA prenyltransferase"/>
    <property type="match status" value="1"/>
</dbReference>
<gene>
    <name evidence="13" type="ORF">SAMN05443244_3357</name>
</gene>
<dbReference type="EMBL" id="FNSD01000001">
    <property type="protein sequence ID" value="SEC39667.1"/>
    <property type="molecule type" value="Genomic_DNA"/>
</dbReference>
<evidence type="ECO:0000256" key="3">
    <source>
        <dbReference type="ARBA" id="ARBA00005985"/>
    </source>
</evidence>
<dbReference type="InterPro" id="IPR039653">
    <property type="entry name" value="Prenyltransferase"/>
</dbReference>
<evidence type="ECO:0000256" key="5">
    <source>
        <dbReference type="ARBA" id="ARBA00022519"/>
    </source>
</evidence>
<evidence type="ECO:0000256" key="9">
    <source>
        <dbReference type="ARBA" id="ARBA00022989"/>
    </source>
</evidence>
<dbReference type="GO" id="GO:0006744">
    <property type="term" value="P:ubiquinone biosynthetic process"/>
    <property type="evidence" value="ECO:0007669"/>
    <property type="project" value="UniProtKB-KW"/>
</dbReference>
<protein>
    <recommendedName>
        <fullName evidence="11">4-hydroxybenzoate polyprenyltransferase</fullName>
        <ecNumber evidence="11">2.5.1.39</ecNumber>
    </recommendedName>
</protein>
<keyword evidence="9 12" id="KW-1133">Transmembrane helix</keyword>
<evidence type="ECO:0000256" key="10">
    <source>
        <dbReference type="ARBA" id="ARBA00023136"/>
    </source>
</evidence>
<feature type="transmembrane region" description="Helical" evidence="12">
    <location>
        <begin position="21"/>
        <end position="42"/>
    </location>
</feature>
<keyword evidence="4" id="KW-1003">Cell membrane</keyword>
<dbReference type="Proteomes" id="UP000182409">
    <property type="component" value="Unassembled WGS sequence"/>
</dbReference>
<feature type="transmembrane region" description="Helical" evidence="12">
    <location>
        <begin position="89"/>
        <end position="110"/>
    </location>
</feature>
<feature type="transmembrane region" description="Helical" evidence="12">
    <location>
        <begin position="140"/>
        <end position="160"/>
    </location>
</feature>
<dbReference type="GO" id="GO:0005886">
    <property type="term" value="C:plasma membrane"/>
    <property type="evidence" value="ECO:0007669"/>
    <property type="project" value="TreeGrafter"/>
</dbReference>
<feature type="transmembrane region" description="Helical" evidence="12">
    <location>
        <begin position="269"/>
        <end position="292"/>
    </location>
</feature>
<evidence type="ECO:0000256" key="1">
    <source>
        <dbReference type="ARBA" id="ARBA00001946"/>
    </source>
</evidence>
<dbReference type="FunFam" id="1.10.357.140:FF:000008">
    <property type="entry name" value="4-hydroxybenzoate octaprenyltransferase"/>
    <property type="match status" value="1"/>
</dbReference>
<evidence type="ECO:0000256" key="6">
    <source>
        <dbReference type="ARBA" id="ARBA00022679"/>
    </source>
</evidence>
<dbReference type="OrthoDB" id="9782418at2"/>
<keyword evidence="5" id="KW-0997">Cell inner membrane</keyword>
<feature type="transmembrane region" description="Helical" evidence="12">
    <location>
        <begin position="166"/>
        <end position="186"/>
    </location>
</feature>
<evidence type="ECO:0000313" key="14">
    <source>
        <dbReference type="Proteomes" id="UP000182409"/>
    </source>
</evidence>
<dbReference type="GO" id="GO:0008412">
    <property type="term" value="F:4-hydroxybenzoate polyprenyltransferase activity"/>
    <property type="evidence" value="ECO:0007669"/>
    <property type="project" value="UniProtKB-EC"/>
</dbReference>
<feature type="transmembrane region" description="Helical" evidence="12">
    <location>
        <begin position="116"/>
        <end position="133"/>
    </location>
</feature>
<dbReference type="InterPro" id="IPR006371">
    <property type="entry name" value="Polyprenyltransferase_UbiA-li"/>
</dbReference>
<evidence type="ECO:0000313" key="13">
    <source>
        <dbReference type="EMBL" id="SEC39667.1"/>
    </source>
</evidence>
<proteinExistence type="inferred from homology"/>
<sequence>MAAFLSNTLRNTRITLEMIKWEHSVFALPFALTGVVLAAGGWPRWQTLSLVVVCMVSLRTAAMAFNRLVDAEIDSINPRTATRAIPAGLLTKSFVAAFTLISIGIFVVAAADLNHLTLLLSPIAIAVVLSYSYMKRITRWSHLVLGLALGIAPSAAWIAVRGSLDPRIIVLTGAVLLWVAGFDVLYACQDFDHDRANGLNSVPQAFGLQGAFLLARTMHVVMLCLLVWLVALFHLGPIAFAGAAIVAMLLLYEHSLISPTDLRRMNAAFFTLNGVISVVFFCAVAAAVMLHARDLSVVPVR</sequence>
<evidence type="ECO:0000256" key="4">
    <source>
        <dbReference type="ARBA" id="ARBA00022475"/>
    </source>
</evidence>
<comment type="similarity">
    <text evidence="3">Belongs to the UbiA prenyltransferase family.</text>
</comment>
<dbReference type="NCBIfam" id="TIGR01475">
    <property type="entry name" value="ubiA_other"/>
    <property type="match status" value="1"/>
</dbReference>
<dbReference type="PANTHER" id="PTHR11048">
    <property type="entry name" value="PRENYLTRANSFERASES"/>
    <property type="match status" value="1"/>
</dbReference>
<keyword evidence="6 13" id="KW-0808">Transferase</keyword>
<dbReference type="InterPro" id="IPR000537">
    <property type="entry name" value="UbiA_prenyltransferase"/>
</dbReference>